<sequence length="419" mass="46335">MMEKLYAEIITIGNEVLAGYTVNTNATFISNRLRECGIAVKWVTTIADEPAAIKQAWTYAAGRARIIVTTGGLGPTPDDITKTCIADFFDAPLEKNEQATANLKHFFEHRRRKMTGLNLDQVLAPKGAEIIANPIGTASGLIMRRDNRVFGFFPGVPSEMKAMLTEGFIPWLKAHLELPEIHTRLLRTTGIAESRLYEMVRDIVDSHAHYALSFLPKQTGVDLRFTLAGGDAGEIGRWLEFIARIRRKLDKYIYTDQERELHDVLLEQLARHRLSLSVAESFTGGLIGDQLTDVPGCSRVFLGGITAYANEAKTELLGVDEATLRNHGAVSEQTVLEMVRGVQKRFGSDCAIATTGIAGPGGATPEKPVGLSYIAARYKDHEAVREFRFGANNRRLNKLRGAMSGLEMLRRLLREHGQG</sequence>
<dbReference type="InterPro" id="IPR008136">
    <property type="entry name" value="CinA_C"/>
</dbReference>
<dbReference type="Gene3D" id="3.40.980.10">
    <property type="entry name" value="MoaB/Mog-like domain"/>
    <property type="match status" value="1"/>
</dbReference>
<dbReference type="SMART" id="SM00852">
    <property type="entry name" value="MoCF_biosynth"/>
    <property type="match status" value="1"/>
</dbReference>
<dbReference type="Pfam" id="PF02464">
    <property type="entry name" value="CinA"/>
    <property type="match status" value="1"/>
</dbReference>
<evidence type="ECO:0000259" key="2">
    <source>
        <dbReference type="SMART" id="SM00852"/>
    </source>
</evidence>
<dbReference type="PIRSF" id="PIRSF006728">
    <property type="entry name" value="CinA"/>
    <property type="match status" value="1"/>
</dbReference>
<accession>A0A7V1LLR9</accession>
<dbReference type="InterPro" id="IPR036425">
    <property type="entry name" value="MoaB/Mog-like_dom_sf"/>
</dbReference>
<dbReference type="Proteomes" id="UP000886005">
    <property type="component" value="Unassembled WGS sequence"/>
</dbReference>
<dbReference type="InterPro" id="IPR001453">
    <property type="entry name" value="MoaB/Mog_dom"/>
</dbReference>
<dbReference type="AlphaFoldDB" id="A0A7V1LLR9"/>
<dbReference type="InterPro" id="IPR008135">
    <property type="entry name" value="Competence-induced_CinA"/>
</dbReference>
<evidence type="ECO:0000313" key="3">
    <source>
        <dbReference type="EMBL" id="HED09802.1"/>
    </source>
</evidence>
<dbReference type="InterPro" id="IPR041424">
    <property type="entry name" value="CinA_KH"/>
</dbReference>
<dbReference type="Pfam" id="PF18146">
    <property type="entry name" value="CinA_KH"/>
    <property type="match status" value="1"/>
</dbReference>
<gene>
    <name evidence="3" type="ORF">ENJ10_03875</name>
</gene>
<evidence type="ECO:0000256" key="1">
    <source>
        <dbReference type="HAMAP-Rule" id="MF_00226"/>
    </source>
</evidence>
<dbReference type="Gene3D" id="3.90.950.20">
    <property type="entry name" value="CinA-like"/>
    <property type="match status" value="1"/>
</dbReference>
<organism evidence="3">
    <name type="scientific">Caldithrix abyssi</name>
    <dbReference type="NCBI Taxonomy" id="187145"/>
    <lineage>
        <taxon>Bacteria</taxon>
        <taxon>Pseudomonadati</taxon>
        <taxon>Calditrichota</taxon>
        <taxon>Calditrichia</taxon>
        <taxon>Calditrichales</taxon>
        <taxon>Calditrichaceae</taxon>
        <taxon>Caldithrix</taxon>
    </lineage>
</organism>
<dbReference type="SUPFAM" id="SSF53218">
    <property type="entry name" value="Molybdenum cofactor biosynthesis proteins"/>
    <property type="match status" value="1"/>
</dbReference>
<name>A0A7V1LLR9_CALAY</name>
<dbReference type="InterPro" id="IPR050101">
    <property type="entry name" value="CinA"/>
</dbReference>
<protein>
    <recommendedName>
        <fullName evidence="1">CinA-like protein</fullName>
    </recommendedName>
</protein>
<dbReference type="Pfam" id="PF00994">
    <property type="entry name" value="MoCF_biosynth"/>
    <property type="match status" value="1"/>
</dbReference>
<dbReference type="InterPro" id="IPR036653">
    <property type="entry name" value="CinA-like_C"/>
</dbReference>
<dbReference type="Gene3D" id="3.30.70.2860">
    <property type="match status" value="1"/>
</dbReference>
<comment type="caution">
    <text evidence="3">The sequence shown here is derived from an EMBL/GenBank/DDBJ whole genome shotgun (WGS) entry which is preliminary data.</text>
</comment>
<dbReference type="NCBIfam" id="TIGR00199">
    <property type="entry name" value="PncC_domain"/>
    <property type="match status" value="1"/>
</dbReference>
<dbReference type="EMBL" id="DRLD01000102">
    <property type="protein sequence ID" value="HED09802.1"/>
    <property type="molecule type" value="Genomic_DNA"/>
</dbReference>
<dbReference type="PANTHER" id="PTHR13939:SF0">
    <property type="entry name" value="NMN AMIDOHYDROLASE-LIKE PROTEIN YFAY"/>
    <property type="match status" value="1"/>
</dbReference>
<dbReference type="HAMAP" id="MF_00226_B">
    <property type="entry name" value="CinA_B"/>
    <property type="match status" value="1"/>
</dbReference>
<proteinExistence type="inferred from homology"/>
<feature type="domain" description="MoaB/Mog" evidence="2">
    <location>
        <begin position="8"/>
        <end position="175"/>
    </location>
</feature>
<dbReference type="NCBIfam" id="NF001813">
    <property type="entry name" value="PRK00549.1"/>
    <property type="match status" value="1"/>
</dbReference>
<dbReference type="PANTHER" id="PTHR13939">
    <property type="entry name" value="NICOTINAMIDE-NUCLEOTIDE AMIDOHYDROLASE PNCC"/>
    <property type="match status" value="1"/>
</dbReference>
<comment type="similarity">
    <text evidence="1">Belongs to the CinA family.</text>
</comment>
<dbReference type="NCBIfam" id="TIGR00200">
    <property type="entry name" value="cinA_nterm"/>
    <property type="match status" value="1"/>
</dbReference>
<reference evidence="3" key="1">
    <citation type="journal article" date="2020" name="mSystems">
        <title>Genome- and Community-Level Interaction Insights into Carbon Utilization and Element Cycling Functions of Hydrothermarchaeota in Hydrothermal Sediment.</title>
        <authorList>
            <person name="Zhou Z."/>
            <person name="Liu Y."/>
            <person name="Xu W."/>
            <person name="Pan J."/>
            <person name="Luo Z.H."/>
            <person name="Li M."/>
        </authorList>
    </citation>
    <scope>NUCLEOTIDE SEQUENCE [LARGE SCALE GENOMIC DNA]</scope>
    <source>
        <strain evidence="3">HyVt-456</strain>
    </source>
</reference>
<dbReference type="CDD" id="cd00885">
    <property type="entry name" value="cinA"/>
    <property type="match status" value="1"/>
</dbReference>
<dbReference type="SUPFAM" id="SSF142433">
    <property type="entry name" value="CinA-like"/>
    <property type="match status" value="1"/>
</dbReference>